<evidence type="ECO:0000259" key="8">
    <source>
        <dbReference type="PROSITE" id="PS50135"/>
    </source>
</evidence>
<evidence type="ECO:0000256" key="3">
    <source>
        <dbReference type="ARBA" id="ARBA00022771"/>
    </source>
</evidence>
<reference evidence="10 11" key="1">
    <citation type="submission" date="2023-08" db="EMBL/GenBank/DDBJ databases">
        <title>Black Yeasts Isolated from many extreme environments.</title>
        <authorList>
            <person name="Coleine C."/>
            <person name="Stajich J.E."/>
            <person name="Selbmann L."/>
        </authorList>
    </citation>
    <scope>NUCLEOTIDE SEQUENCE [LARGE SCALE GENOMIC DNA]</scope>
    <source>
        <strain evidence="10 11">CCFEE 5792</strain>
    </source>
</reference>
<feature type="domain" description="ZZ-type" evidence="8">
    <location>
        <begin position="331"/>
        <end position="383"/>
    </location>
</feature>
<dbReference type="GO" id="GO:0016020">
    <property type="term" value="C:membrane"/>
    <property type="evidence" value="ECO:0007669"/>
    <property type="project" value="TreeGrafter"/>
</dbReference>
<keyword evidence="2" id="KW-0677">Repeat</keyword>
<feature type="region of interest" description="Disordered" evidence="7">
    <location>
        <begin position="670"/>
        <end position="700"/>
    </location>
</feature>
<dbReference type="InterPro" id="IPR002048">
    <property type="entry name" value="EF_hand_dom"/>
</dbReference>
<dbReference type="PANTHER" id="PTHR23055:SF187">
    <property type="entry name" value="EF HAND DOMAIN PROTEIN (AFU_ORTHOLOGUE AFUA_6G07310)"/>
    <property type="match status" value="1"/>
</dbReference>
<dbReference type="PROSITE" id="PS01357">
    <property type="entry name" value="ZF_ZZ_1"/>
    <property type="match status" value="1"/>
</dbReference>
<dbReference type="SMART" id="SM00054">
    <property type="entry name" value="EFh"/>
    <property type="match status" value="2"/>
</dbReference>
<dbReference type="InterPro" id="IPR000433">
    <property type="entry name" value="Znf_ZZ"/>
</dbReference>
<dbReference type="CDD" id="cd02340">
    <property type="entry name" value="ZZ_NBR1_like"/>
    <property type="match status" value="1"/>
</dbReference>
<feature type="domain" description="EF-hand" evidence="9">
    <location>
        <begin position="471"/>
        <end position="506"/>
    </location>
</feature>
<feature type="compositionally biased region" description="Basic residues" evidence="7">
    <location>
        <begin position="53"/>
        <end position="63"/>
    </location>
</feature>
<dbReference type="AlphaFoldDB" id="A0AAV9N911"/>
<feature type="region of interest" description="Disordered" evidence="7">
    <location>
        <begin position="949"/>
        <end position="1007"/>
    </location>
</feature>
<dbReference type="PROSITE" id="PS50135">
    <property type="entry name" value="ZF_ZZ_2"/>
    <property type="match status" value="1"/>
</dbReference>
<dbReference type="Pfam" id="PF13499">
    <property type="entry name" value="EF-hand_7"/>
    <property type="match status" value="1"/>
</dbReference>
<keyword evidence="3 6" id="KW-0863">Zinc-finger</keyword>
<dbReference type="SUPFAM" id="SSF57850">
    <property type="entry name" value="RING/U-box"/>
    <property type="match status" value="1"/>
</dbReference>
<dbReference type="InterPro" id="IPR018247">
    <property type="entry name" value="EF_Hand_1_Ca_BS"/>
</dbReference>
<dbReference type="InterPro" id="IPR028846">
    <property type="entry name" value="Recoverin"/>
</dbReference>
<dbReference type="RefSeq" id="XP_064704507.1">
    <property type="nucleotide sequence ID" value="XM_064847968.1"/>
</dbReference>
<dbReference type="Pfam" id="PF00569">
    <property type="entry name" value="ZZ"/>
    <property type="match status" value="1"/>
</dbReference>
<proteinExistence type="predicted"/>
<keyword evidence="5" id="KW-0106">Calcium</keyword>
<dbReference type="GeneID" id="89972569"/>
<feature type="region of interest" description="Disordered" evidence="7">
    <location>
        <begin position="39"/>
        <end position="63"/>
    </location>
</feature>
<sequence>MSDQTYRKPVIFALASTIVLTATCSYYAYTQYLSVQTKTKSTPEQQGSLHRSNAVRRPRTRRNWRPGFQPTHLDFNPVEQALAHLHERTNDGVGYGVYRNTYLSPFPPEVSVFDFNLLPNNLESIYQILLTPSLVPRAYELPPDHRQSLRYHIHSLFVQNFLDEEFPEGYIIGDDDMYRLATRVALAGVEEEIVLEAVLRFDQGMQPFTESWEPPAPDPELTAWLEARLEPGTTPSIPPPQAMEPNESIEVEVRLNPNPPNARDPPTRANSAFEDIELRDALQALHDRSRDDDEESEMYMNNDEDTEGSQVMLDLLYHIAGEQARREGAIHRGVECNSCGVHPIQGIRYHCANCFDFDLCESCEASSAHTKSHVFYKIRIPAPSRGHIKQVAQKWYPGNPNAFLTNLPKEVLKPLLEETGFDRTEIDALYEQFKCLAGHYWNTDPTNLGLAIDRKGFDAYFIPTTFDKPSPANLIYDRIFAFYDTNNDGLIGFQEFIHGLARLQKKSRHDRLERIFKGYDLDADGFVDRKDFLRMFRAYYALSKELSREMINSQDDFGYVEEEFREIIQGSQPISAAFGGGQLSGHESRTGQNKQLQSNGDLLPVRGENNVLQPDSDTHGDRARAIGNAALGDRTRNHPFRTFRQESVEDEALLPISIQSNFHESGFEDLDEATESELAGPDPPLQTYGWPPPMSPEPRDILDALGQEVSLDDITDPVDRSRVLYAQSQRLDAEFDEVTEKSRKRAVEDRWQRRRFYLDEQEGMNKPAGYTEPDSSDDEEEGEPSNSKPTKRIKAGPRRQSMQSRSSSKVRFDDSAIDTDYETRSNTSSRSVPVNERWGGYELGEAEADIGKDILYQAVQQGFNELLDILFKDKEDEWLCAHKSRHARRKLRHETEEYALSLLPPEEKVSAEEKITHRLRAEELLMAAENYVEAEEQINSQATAGEVEKVDVAGPSSPAAQLSDPDDHIELMFGSKSPCNSNQETKSDNSYHDPTLPQYRPNTDDDAISVSDLSQISSISSEDLPNPFTGDPAEARLVYEEWTRHDQTDEEAEQRGGYGKLSFGEFCLKMRPEDEVAEALGVKTKGDEGRKRWESSADLGRLAFVGTWLEMASF</sequence>
<organism evidence="10 11">
    <name type="scientific">Exophiala bonariae</name>
    <dbReference type="NCBI Taxonomy" id="1690606"/>
    <lineage>
        <taxon>Eukaryota</taxon>
        <taxon>Fungi</taxon>
        <taxon>Dikarya</taxon>
        <taxon>Ascomycota</taxon>
        <taxon>Pezizomycotina</taxon>
        <taxon>Eurotiomycetes</taxon>
        <taxon>Chaetothyriomycetidae</taxon>
        <taxon>Chaetothyriales</taxon>
        <taxon>Herpotrichiellaceae</taxon>
        <taxon>Exophiala</taxon>
    </lineage>
</organism>
<evidence type="ECO:0000256" key="4">
    <source>
        <dbReference type="ARBA" id="ARBA00022833"/>
    </source>
</evidence>
<evidence type="ECO:0000313" key="11">
    <source>
        <dbReference type="Proteomes" id="UP001358417"/>
    </source>
</evidence>
<dbReference type="Proteomes" id="UP001358417">
    <property type="component" value="Unassembled WGS sequence"/>
</dbReference>
<dbReference type="GO" id="GO:0008270">
    <property type="term" value="F:zinc ion binding"/>
    <property type="evidence" value="ECO:0007669"/>
    <property type="project" value="UniProtKB-KW"/>
</dbReference>
<evidence type="ECO:0000256" key="7">
    <source>
        <dbReference type="SAM" id="MobiDB-lite"/>
    </source>
</evidence>
<dbReference type="EMBL" id="JAVRRD010000019">
    <property type="protein sequence ID" value="KAK5049462.1"/>
    <property type="molecule type" value="Genomic_DNA"/>
</dbReference>
<feature type="compositionally biased region" description="Low complexity" evidence="7">
    <location>
        <begin position="798"/>
        <end position="807"/>
    </location>
</feature>
<dbReference type="InterPro" id="IPR011992">
    <property type="entry name" value="EF-hand-dom_pair"/>
</dbReference>
<feature type="compositionally biased region" description="Polar residues" evidence="7">
    <location>
        <begin position="590"/>
        <end position="600"/>
    </location>
</feature>
<evidence type="ECO:0000256" key="6">
    <source>
        <dbReference type="PROSITE-ProRule" id="PRU00228"/>
    </source>
</evidence>
<gene>
    <name evidence="10" type="ORF">LTR84_004391</name>
</gene>
<keyword evidence="11" id="KW-1185">Reference proteome</keyword>
<dbReference type="CDD" id="cd00051">
    <property type="entry name" value="EFh"/>
    <property type="match status" value="1"/>
</dbReference>
<evidence type="ECO:0000313" key="10">
    <source>
        <dbReference type="EMBL" id="KAK5049462.1"/>
    </source>
</evidence>
<dbReference type="InterPro" id="IPR043145">
    <property type="entry name" value="Znf_ZZ_sf"/>
</dbReference>
<keyword evidence="4" id="KW-0862">Zinc</keyword>
<dbReference type="SMART" id="SM00291">
    <property type="entry name" value="ZnF_ZZ"/>
    <property type="match status" value="1"/>
</dbReference>
<dbReference type="GO" id="GO:0005509">
    <property type="term" value="F:calcium ion binding"/>
    <property type="evidence" value="ECO:0007669"/>
    <property type="project" value="InterPro"/>
</dbReference>
<feature type="compositionally biased region" description="Acidic residues" evidence="7">
    <location>
        <begin position="774"/>
        <end position="783"/>
    </location>
</feature>
<comment type="caution">
    <text evidence="10">The sequence shown here is derived from an EMBL/GenBank/DDBJ whole genome shotgun (WGS) entry which is preliminary data.</text>
</comment>
<evidence type="ECO:0000256" key="1">
    <source>
        <dbReference type="ARBA" id="ARBA00022723"/>
    </source>
</evidence>
<keyword evidence="1" id="KW-0479">Metal-binding</keyword>
<feature type="compositionally biased region" description="Polar residues" evidence="7">
    <location>
        <begin position="39"/>
        <end position="50"/>
    </location>
</feature>
<feature type="region of interest" description="Disordered" evidence="7">
    <location>
        <begin position="758"/>
        <end position="833"/>
    </location>
</feature>
<dbReference type="PROSITE" id="PS50222">
    <property type="entry name" value="EF_HAND_2"/>
    <property type="match status" value="2"/>
</dbReference>
<evidence type="ECO:0000256" key="2">
    <source>
        <dbReference type="ARBA" id="ARBA00022737"/>
    </source>
</evidence>
<evidence type="ECO:0000256" key="5">
    <source>
        <dbReference type="ARBA" id="ARBA00022837"/>
    </source>
</evidence>
<protein>
    <submittedName>
        <fullName evidence="10">Uncharacterized protein</fullName>
    </submittedName>
</protein>
<dbReference type="Gene3D" id="1.10.238.10">
    <property type="entry name" value="EF-hand"/>
    <property type="match status" value="1"/>
</dbReference>
<feature type="region of interest" description="Disordered" evidence="7">
    <location>
        <begin position="578"/>
        <end position="622"/>
    </location>
</feature>
<dbReference type="Gene3D" id="3.30.60.90">
    <property type="match status" value="1"/>
</dbReference>
<accession>A0AAV9N911</accession>
<name>A0AAV9N911_9EURO</name>
<dbReference type="PROSITE" id="PS00018">
    <property type="entry name" value="EF_HAND_1"/>
    <property type="match status" value="2"/>
</dbReference>
<feature type="domain" description="EF-hand" evidence="9">
    <location>
        <begin position="507"/>
        <end position="542"/>
    </location>
</feature>
<dbReference type="GO" id="GO:0005829">
    <property type="term" value="C:cytosol"/>
    <property type="evidence" value="ECO:0007669"/>
    <property type="project" value="TreeGrafter"/>
</dbReference>
<dbReference type="PANTHER" id="PTHR23055">
    <property type="entry name" value="CALCIUM BINDING PROTEINS"/>
    <property type="match status" value="1"/>
</dbReference>
<dbReference type="SUPFAM" id="SSF47473">
    <property type="entry name" value="EF-hand"/>
    <property type="match status" value="1"/>
</dbReference>
<evidence type="ECO:0000259" key="9">
    <source>
        <dbReference type="PROSITE" id="PS50222"/>
    </source>
</evidence>